<keyword evidence="4" id="KW-0808">Transferase</keyword>
<feature type="coiled-coil region" evidence="1">
    <location>
        <begin position="175"/>
        <end position="202"/>
    </location>
</feature>
<keyword evidence="5" id="KW-1185">Reference proteome</keyword>
<proteinExistence type="predicted"/>
<feature type="transmembrane region" description="Helical" evidence="2">
    <location>
        <begin position="147"/>
        <end position="172"/>
    </location>
</feature>
<keyword evidence="2" id="KW-0472">Membrane</keyword>
<feature type="domain" description="Signal transduction histidine kinase internal region" evidence="3">
    <location>
        <begin position="194"/>
        <end position="271"/>
    </location>
</feature>
<dbReference type="RefSeq" id="WP_346820993.1">
    <property type="nucleotide sequence ID" value="NZ_JBDKWZ010000005.1"/>
</dbReference>
<dbReference type="EMBL" id="JBDKWZ010000005">
    <property type="protein sequence ID" value="MEN7548212.1"/>
    <property type="molecule type" value="Genomic_DNA"/>
</dbReference>
<dbReference type="PANTHER" id="PTHR34220">
    <property type="entry name" value="SENSOR HISTIDINE KINASE YPDA"/>
    <property type="match status" value="1"/>
</dbReference>
<evidence type="ECO:0000256" key="1">
    <source>
        <dbReference type="SAM" id="Coils"/>
    </source>
</evidence>
<dbReference type="Proteomes" id="UP001403385">
    <property type="component" value="Unassembled WGS sequence"/>
</dbReference>
<dbReference type="InterPro" id="IPR010559">
    <property type="entry name" value="Sig_transdc_His_kin_internal"/>
</dbReference>
<feature type="transmembrane region" description="Helical" evidence="2">
    <location>
        <begin position="46"/>
        <end position="68"/>
    </location>
</feature>
<dbReference type="Pfam" id="PF06580">
    <property type="entry name" value="His_kinase"/>
    <property type="match status" value="1"/>
</dbReference>
<reference evidence="4 5" key="1">
    <citation type="submission" date="2024-04" db="EMBL/GenBank/DDBJ databases">
        <title>Novel genus in family Flammeovirgaceae.</title>
        <authorList>
            <person name="Nguyen T.H."/>
            <person name="Vuong T.Q."/>
            <person name="Le H."/>
            <person name="Kim S.-G."/>
        </authorList>
    </citation>
    <scope>NUCLEOTIDE SEQUENCE [LARGE SCALE GENOMIC DNA]</scope>
    <source>
        <strain evidence="4 5">JCM 23209</strain>
    </source>
</reference>
<comment type="caution">
    <text evidence="4">The sequence shown here is derived from an EMBL/GenBank/DDBJ whole genome shotgun (WGS) entry which is preliminary data.</text>
</comment>
<dbReference type="PANTHER" id="PTHR34220:SF7">
    <property type="entry name" value="SENSOR HISTIDINE KINASE YPDA"/>
    <property type="match status" value="1"/>
</dbReference>
<name>A0AAW9S3S7_9BACT</name>
<sequence>MKSWLLFLKQNRQLVLYHIALWLGLLALFTYFYYQRLPIQKAAVKTAVQLSFQVGLAYLNIGLLIPLLFTRKKYFLYFLTILMLLFSVSYLGLKADPYGINTGNLYLFKAQKERLKKELALRVPPPPSEGSEKRAPRFNWRRSRPHFLLFHPVFLFNVMLSLGVLFGSTAYATSRINYRKEQEARELKNKNLEAEMKFLKSQINPHFLFNALNNAYTLSYIKSELAPEVILKLSDILRYLIYECNAEKVPLEKEIKYIQNYIDLQKIKGEQNLNIRANFDIRAKGLQIEPMLFIPFIENSFKHSLIEDIDKGWVKIEMVADADHLQFDVKNSVPTEKYIKDRVGGIGIENVKRRLKLLYPHSHLLSIQQIEGRFEVHLEIWKGQPKDKE</sequence>
<keyword evidence="2" id="KW-1133">Transmembrane helix</keyword>
<dbReference type="AlphaFoldDB" id="A0AAW9S3S7"/>
<organism evidence="4 5">
    <name type="scientific">Rapidithrix thailandica</name>
    <dbReference type="NCBI Taxonomy" id="413964"/>
    <lineage>
        <taxon>Bacteria</taxon>
        <taxon>Pseudomonadati</taxon>
        <taxon>Bacteroidota</taxon>
        <taxon>Cytophagia</taxon>
        <taxon>Cytophagales</taxon>
        <taxon>Flammeovirgaceae</taxon>
        <taxon>Rapidithrix</taxon>
    </lineage>
</organism>
<evidence type="ECO:0000259" key="3">
    <source>
        <dbReference type="Pfam" id="PF06580"/>
    </source>
</evidence>
<accession>A0AAW9S3S7</accession>
<evidence type="ECO:0000313" key="4">
    <source>
        <dbReference type="EMBL" id="MEN7548212.1"/>
    </source>
</evidence>
<keyword evidence="2" id="KW-0812">Transmembrane</keyword>
<keyword evidence="1" id="KW-0175">Coiled coil</keyword>
<dbReference type="GO" id="GO:0000155">
    <property type="term" value="F:phosphorelay sensor kinase activity"/>
    <property type="evidence" value="ECO:0007669"/>
    <property type="project" value="InterPro"/>
</dbReference>
<dbReference type="InterPro" id="IPR050640">
    <property type="entry name" value="Bact_2-comp_sensor_kinase"/>
</dbReference>
<keyword evidence="4" id="KW-0418">Kinase</keyword>
<dbReference type="GO" id="GO:0016020">
    <property type="term" value="C:membrane"/>
    <property type="evidence" value="ECO:0007669"/>
    <property type="project" value="InterPro"/>
</dbReference>
<evidence type="ECO:0000313" key="5">
    <source>
        <dbReference type="Proteomes" id="UP001403385"/>
    </source>
</evidence>
<protein>
    <submittedName>
        <fullName evidence="4">Histidine kinase</fullName>
    </submittedName>
</protein>
<evidence type="ECO:0000256" key="2">
    <source>
        <dbReference type="SAM" id="Phobius"/>
    </source>
</evidence>
<feature type="transmembrane region" description="Helical" evidence="2">
    <location>
        <begin position="74"/>
        <end position="93"/>
    </location>
</feature>
<feature type="transmembrane region" description="Helical" evidence="2">
    <location>
        <begin position="15"/>
        <end position="34"/>
    </location>
</feature>
<gene>
    <name evidence="4" type="ORF">AAG747_09845</name>
</gene>